<dbReference type="EMBL" id="BART01008134">
    <property type="protein sequence ID" value="GAG69311.1"/>
    <property type="molecule type" value="Genomic_DNA"/>
</dbReference>
<accession>X1BBE7</accession>
<evidence type="ECO:0000313" key="1">
    <source>
        <dbReference type="EMBL" id="GAG69311.1"/>
    </source>
</evidence>
<comment type="caution">
    <text evidence="1">The sequence shown here is derived from an EMBL/GenBank/DDBJ whole genome shotgun (WGS) entry which is preliminary data.</text>
</comment>
<dbReference type="AlphaFoldDB" id="X1BBE7"/>
<name>X1BBE7_9ZZZZ</name>
<proteinExistence type="predicted"/>
<gene>
    <name evidence="1" type="ORF">S01H4_18362</name>
</gene>
<organism evidence="1">
    <name type="scientific">marine sediment metagenome</name>
    <dbReference type="NCBI Taxonomy" id="412755"/>
    <lineage>
        <taxon>unclassified sequences</taxon>
        <taxon>metagenomes</taxon>
        <taxon>ecological metagenomes</taxon>
    </lineage>
</organism>
<protein>
    <submittedName>
        <fullName evidence="1">Uncharacterized protein</fullName>
    </submittedName>
</protein>
<reference evidence="1" key="1">
    <citation type="journal article" date="2014" name="Front. Microbiol.">
        <title>High frequency of phylogenetically diverse reductive dehalogenase-homologous genes in deep subseafloor sedimentary metagenomes.</title>
        <authorList>
            <person name="Kawai M."/>
            <person name="Futagami T."/>
            <person name="Toyoda A."/>
            <person name="Takaki Y."/>
            <person name="Nishi S."/>
            <person name="Hori S."/>
            <person name="Arai W."/>
            <person name="Tsubouchi T."/>
            <person name="Morono Y."/>
            <person name="Uchiyama I."/>
            <person name="Ito T."/>
            <person name="Fujiyama A."/>
            <person name="Inagaki F."/>
            <person name="Takami H."/>
        </authorList>
    </citation>
    <scope>NUCLEOTIDE SEQUENCE</scope>
    <source>
        <strain evidence="1">Expedition CK06-06</strain>
    </source>
</reference>
<sequence>MSEKVISIQCPICSKDQIIKVPTSVFEEKKTGTIKVQIHQGICCVHEFLAFFDQEGKNRGYETFDAAIDLTNYQESRIEIFLRDILKKFGDHTLHLMLHAILLDSSVIVLHDKYVPEDNVSTKRLNIFLNKCLPKTYQKPLFKFLKDKNKRKGKIR</sequence>